<dbReference type="Proteomes" id="UP000237000">
    <property type="component" value="Unassembled WGS sequence"/>
</dbReference>
<organism evidence="1 2">
    <name type="scientific">Trema orientale</name>
    <name type="common">Charcoal tree</name>
    <name type="synonym">Celtis orientalis</name>
    <dbReference type="NCBI Taxonomy" id="63057"/>
    <lineage>
        <taxon>Eukaryota</taxon>
        <taxon>Viridiplantae</taxon>
        <taxon>Streptophyta</taxon>
        <taxon>Embryophyta</taxon>
        <taxon>Tracheophyta</taxon>
        <taxon>Spermatophyta</taxon>
        <taxon>Magnoliopsida</taxon>
        <taxon>eudicotyledons</taxon>
        <taxon>Gunneridae</taxon>
        <taxon>Pentapetalae</taxon>
        <taxon>rosids</taxon>
        <taxon>fabids</taxon>
        <taxon>Rosales</taxon>
        <taxon>Cannabaceae</taxon>
        <taxon>Trema</taxon>
    </lineage>
</organism>
<dbReference type="AlphaFoldDB" id="A0A2P5BNH3"/>
<proteinExistence type="predicted"/>
<keyword evidence="2" id="KW-1185">Reference proteome</keyword>
<name>A0A2P5BNH3_TREOI</name>
<gene>
    <name evidence="1" type="ORF">TorRG33x02_314690</name>
</gene>
<feature type="non-terminal residue" evidence="1">
    <location>
        <position position="107"/>
    </location>
</feature>
<reference evidence="2" key="1">
    <citation type="submission" date="2016-06" db="EMBL/GenBank/DDBJ databases">
        <title>Parallel loss of symbiosis genes in relatives of nitrogen-fixing non-legume Parasponia.</title>
        <authorList>
            <person name="Van Velzen R."/>
            <person name="Holmer R."/>
            <person name="Bu F."/>
            <person name="Rutten L."/>
            <person name="Van Zeijl A."/>
            <person name="Liu W."/>
            <person name="Santuari L."/>
            <person name="Cao Q."/>
            <person name="Sharma T."/>
            <person name="Shen D."/>
            <person name="Roswanjaya Y."/>
            <person name="Wardhani T."/>
            <person name="Kalhor M.S."/>
            <person name="Jansen J."/>
            <person name="Van den Hoogen J."/>
            <person name="Gungor B."/>
            <person name="Hartog M."/>
            <person name="Hontelez J."/>
            <person name="Verver J."/>
            <person name="Yang W.-C."/>
            <person name="Schijlen E."/>
            <person name="Repin R."/>
            <person name="Schilthuizen M."/>
            <person name="Schranz E."/>
            <person name="Heidstra R."/>
            <person name="Miyata K."/>
            <person name="Fedorova E."/>
            <person name="Kohlen W."/>
            <person name="Bisseling T."/>
            <person name="Smit S."/>
            <person name="Geurts R."/>
        </authorList>
    </citation>
    <scope>NUCLEOTIDE SEQUENCE [LARGE SCALE GENOMIC DNA]</scope>
    <source>
        <strain evidence="2">cv. RG33-2</strain>
    </source>
</reference>
<evidence type="ECO:0000313" key="2">
    <source>
        <dbReference type="Proteomes" id="UP000237000"/>
    </source>
</evidence>
<dbReference type="EMBL" id="JXTC01000487">
    <property type="protein sequence ID" value="PON50339.1"/>
    <property type="molecule type" value="Genomic_DNA"/>
</dbReference>
<dbReference type="InParanoid" id="A0A2P5BNH3"/>
<protein>
    <submittedName>
        <fullName evidence="1">Uncharacterized protein</fullName>
    </submittedName>
</protein>
<sequence>MRRQTATQQSKIRSTGVSFVASDLWHTAAKLSGIGRRRFVEGRGFTWASASGCQASSGSPNEQSPWRAFAEISRGLREKEGKWGGFKDNLGYCSSRVETQLAGNCSS</sequence>
<evidence type="ECO:0000313" key="1">
    <source>
        <dbReference type="EMBL" id="PON50339.1"/>
    </source>
</evidence>
<accession>A0A2P5BNH3</accession>
<comment type="caution">
    <text evidence="1">The sequence shown here is derived from an EMBL/GenBank/DDBJ whole genome shotgun (WGS) entry which is preliminary data.</text>
</comment>